<comment type="caution">
    <text evidence="2">The sequence shown here is derived from an EMBL/GenBank/DDBJ whole genome shotgun (WGS) entry which is preliminary data.</text>
</comment>
<accession>A0A1E5XXE4</accession>
<feature type="chain" id="PRO_5009190651" evidence="1">
    <location>
        <begin position="25"/>
        <end position="116"/>
    </location>
</feature>
<proteinExistence type="predicted"/>
<reference evidence="2 3" key="1">
    <citation type="journal article" date="2015" name="Genome Announc.">
        <title>Genome Assemblies of Three Soil-Associated Devosia species: D. insulae, D. limi, and D. soli.</title>
        <authorList>
            <person name="Hassan Y.I."/>
            <person name="Lepp D."/>
            <person name="Zhou T."/>
        </authorList>
    </citation>
    <scope>NUCLEOTIDE SEQUENCE [LARGE SCALE GENOMIC DNA]</scope>
    <source>
        <strain evidence="2 3">DS-56</strain>
    </source>
</reference>
<organism evidence="2 3">
    <name type="scientific">Devosia insulae DS-56</name>
    <dbReference type="NCBI Taxonomy" id="1116389"/>
    <lineage>
        <taxon>Bacteria</taxon>
        <taxon>Pseudomonadati</taxon>
        <taxon>Pseudomonadota</taxon>
        <taxon>Alphaproteobacteria</taxon>
        <taxon>Hyphomicrobiales</taxon>
        <taxon>Devosiaceae</taxon>
        <taxon>Devosia</taxon>
    </lineage>
</organism>
<evidence type="ECO:0000313" key="3">
    <source>
        <dbReference type="Proteomes" id="UP000095463"/>
    </source>
</evidence>
<gene>
    <name evidence="2" type="ORF">VW23_007450</name>
</gene>
<dbReference type="AlphaFoldDB" id="A0A1E5XXE4"/>
<dbReference type="RefSeq" id="WP_069907600.1">
    <property type="nucleotide sequence ID" value="NZ_LAJE02000005.1"/>
</dbReference>
<sequence>MTSFTKIAGVAVAGLVLMTSFAQAGNTVVDSKPIYKFGKIAGCQLASGEFPDDIFVINKGVAVLKAGTQVKWSLPDTYAKGTYTLLADLAAGKSVFVSNAIPGGVEAGHACKAKAL</sequence>
<feature type="signal peptide" evidence="1">
    <location>
        <begin position="1"/>
        <end position="24"/>
    </location>
</feature>
<evidence type="ECO:0000313" key="2">
    <source>
        <dbReference type="EMBL" id="OEO33272.1"/>
    </source>
</evidence>
<keyword evidence="1" id="KW-0732">Signal</keyword>
<dbReference type="Proteomes" id="UP000095463">
    <property type="component" value="Unassembled WGS sequence"/>
</dbReference>
<evidence type="ECO:0000256" key="1">
    <source>
        <dbReference type="SAM" id="SignalP"/>
    </source>
</evidence>
<protein>
    <submittedName>
        <fullName evidence="2">Uncharacterized protein</fullName>
    </submittedName>
</protein>
<keyword evidence="3" id="KW-1185">Reference proteome</keyword>
<dbReference type="OrthoDB" id="8517082at2"/>
<name>A0A1E5XXE4_9HYPH</name>
<dbReference type="EMBL" id="LAJE02000005">
    <property type="protein sequence ID" value="OEO33272.1"/>
    <property type="molecule type" value="Genomic_DNA"/>
</dbReference>